<feature type="compositionally biased region" description="Pro residues" evidence="3">
    <location>
        <begin position="1"/>
        <end position="10"/>
    </location>
</feature>
<feature type="domain" description="MIR" evidence="4">
    <location>
        <begin position="380"/>
        <end position="434"/>
    </location>
</feature>
<evidence type="ECO:0000256" key="1">
    <source>
        <dbReference type="ARBA" id="ARBA00022729"/>
    </source>
</evidence>
<evidence type="ECO:0000256" key="2">
    <source>
        <dbReference type="ARBA" id="ARBA00022737"/>
    </source>
</evidence>
<dbReference type="CDD" id="cd23263">
    <property type="entry name" value="beta-trefoil_MIR"/>
    <property type="match status" value="1"/>
</dbReference>
<dbReference type="Pfam" id="PF02815">
    <property type="entry name" value="MIR"/>
    <property type="match status" value="1"/>
</dbReference>
<keyword evidence="6" id="KW-1185">Reference proteome</keyword>
<dbReference type="InterPro" id="IPR036300">
    <property type="entry name" value="MIR_dom_sf"/>
</dbReference>
<keyword evidence="1" id="KW-0732">Signal</keyword>
<evidence type="ECO:0000256" key="3">
    <source>
        <dbReference type="SAM" id="MobiDB-lite"/>
    </source>
</evidence>
<dbReference type="RefSeq" id="WP_013772474.1">
    <property type="nucleotide sequence ID" value="NC_015514.1"/>
</dbReference>
<dbReference type="STRING" id="590998.Celf_3337"/>
<dbReference type="Proteomes" id="UP000008460">
    <property type="component" value="Chromosome"/>
</dbReference>
<dbReference type="HOGENOM" id="CLU_722986_0_0_11"/>
<dbReference type="SUPFAM" id="SSF82109">
    <property type="entry name" value="MIR domain"/>
    <property type="match status" value="1"/>
</dbReference>
<name>F4H181_CELFA</name>
<gene>
    <name evidence="5" type="ordered locus">Celf_3337</name>
</gene>
<organism evidence="5 6">
    <name type="scientific">Cellulomonas fimi (strain ATCC 484 / DSM 20113 / JCM 1341 / CCUG 24087 / LMG 16345 / NBRC 15513 / NCIMB 8980 / NCTC 7547 / NRS-133)</name>
    <dbReference type="NCBI Taxonomy" id="590998"/>
    <lineage>
        <taxon>Bacteria</taxon>
        <taxon>Bacillati</taxon>
        <taxon>Actinomycetota</taxon>
        <taxon>Actinomycetes</taxon>
        <taxon>Micrococcales</taxon>
        <taxon>Cellulomonadaceae</taxon>
        <taxon>Cellulomonas</taxon>
    </lineage>
</organism>
<sequence length="435" mass="47785">MPNRIPPPRLPGSTGVPGPWDAPVPPRSDGTRSWRTVDLDPAVHGFAFPNAFVDEHLTLPNGATITTRGRCGGMSYATLDYFLSGRPVPRWSAALYAPGRVPPDDHWLARYLQERQVQSFMTGSAAKFLTWTLHSDDETWVFKGVSRWTKEEEVPRVVAAVDAGRPVVLGLVVARSLGKVGQNHQVVAYGYDLDRASGRTVLRVYDPNTPGREVQLVSDGDHKDWTATNGARWRGFFVQDYTPKPPRVLTRTAPAPDLQVRTGDVMKLSHVWTGRTLHSHALAYTHDGTSGQQQVTAFDGSDDNDLWRLEGPHGTAAGEGDGRALRDGDVVRLRHVSTGRRLHSHHGFPSPVSGQQEVTAFGGDDAGDANDDWRVESDGGGRWRAGGRVRLVHVATGVALHSHRAAHQQHTAGQQEVTGYDGRDDNDWWSVLEVR</sequence>
<dbReference type="KEGG" id="cfi:Celf_3337"/>
<evidence type="ECO:0000313" key="6">
    <source>
        <dbReference type="Proteomes" id="UP000008460"/>
    </source>
</evidence>
<protein>
    <recommendedName>
        <fullName evidence="4">MIR domain-containing protein</fullName>
    </recommendedName>
</protein>
<dbReference type="AlphaFoldDB" id="F4H181"/>
<dbReference type="EMBL" id="CP002666">
    <property type="protein sequence ID" value="AEE47450.1"/>
    <property type="molecule type" value="Genomic_DNA"/>
</dbReference>
<dbReference type="PANTHER" id="PTHR46809">
    <property type="entry name" value="STROMAL CELL-DERIVED FACTOR 2-LIKE PROTEIN"/>
    <property type="match status" value="1"/>
</dbReference>
<dbReference type="PROSITE" id="PS50919">
    <property type="entry name" value="MIR"/>
    <property type="match status" value="3"/>
</dbReference>
<proteinExistence type="predicted"/>
<dbReference type="InterPro" id="IPR016093">
    <property type="entry name" value="MIR_motif"/>
</dbReference>
<accession>F4H181</accession>
<feature type="domain" description="MIR" evidence="4">
    <location>
        <begin position="322"/>
        <end position="378"/>
    </location>
</feature>
<keyword evidence="2" id="KW-0677">Repeat</keyword>
<dbReference type="PANTHER" id="PTHR46809:SF2">
    <property type="entry name" value="GH21273P"/>
    <property type="match status" value="1"/>
</dbReference>
<feature type="region of interest" description="Disordered" evidence="3">
    <location>
        <begin position="1"/>
        <end position="32"/>
    </location>
</feature>
<dbReference type="eggNOG" id="COG1928">
    <property type="taxonomic scope" value="Bacteria"/>
</dbReference>
<dbReference type="SMART" id="SM00472">
    <property type="entry name" value="MIR"/>
    <property type="match status" value="3"/>
</dbReference>
<dbReference type="Gene3D" id="2.80.10.50">
    <property type="match status" value="1"/>
</dbReference>
<feature type="domain" description="MIR" evidence="4">
    <location>
        <begin position="257"/>
        <end position="312"/>
    </location>
</feature>
<evidence type="ECO:0000259" key="4">
    <source>
        <dbReference type="PROSITE" id="PS50919"/>
    </source>
</evidence>
<reference evidence="5 6" key="1">
    <citation type="submission" date="2011-04" db="EMBL/GenBank/DDBJ databases">
        <title>Complete sequence of Cellulomonas fimi ATCC 484.</title>
        <authorList>
            <consortium name="US DOE Joint Genome Institute"/>
            <person name="Lucas S."/>
            <person name="Han J."/>
            <person name="Lapidus A."/>
            <person name="Cheng J.-F."/>
            <person name="Goodwin L."/>
            <person name="Pitluck S."/>
            <person name="Peters L."/>
            <person name="Chertkov O."/>
            <person name="Detter J.C."/>
            <person name="Han C."/>
            <person name="Tapia R."/>
            <person name="Land M."/>
            <person name="Hauser L."/>
            <person name="Kyrpides N."/>
            <person name="Ivanova N."/>
            <person name="Ovchinnikova G."/>
            <person name="Pagani I."/>
            <person name="Mead D."/>
            <person name="Brumm P."/>
            <person name="Woyke T."/>
        </authorList>
    </citation>
    <scope>NUCLEOTIDE SEQUENCE [LARGE SCALE GENOMIC DNA]</scope>
    <source>
        <strain evidence="6">ATCC 484 / DSM 20113 / JCM 1341 / NBRC 15513 / NCIMB 8980 / NCTC 7547</strain>
    </source>
</reference>
<evidence type="ECO:0000313" key="5">
    <source>
        <dbReference type="EMBL" id="AEE47450.1"/>
    </source>
</evidence>